<dbReference type="EMBL" id="MU006613">
    <property type="protein sequence ID" value="KAF2742191.1"/>
    <property type="molecule type" value="Genomic_DNA"/>
</dbReference>
<dbReference type="Proteomes" id="UP000799440">
    <property type="component" value="Unassembled WGS sequence"/>
</dbReference>
<gene>
    <name evidence="1" type="ORF">M011DRAFT_472428</name>
</gene>
<dbReference type="AlphaFoldDB" id="A0A6A6UYM7"/>
<proteinExistence type="predicted"/>
<reference evidence="1" key="1">
    <citation type="journal article" date="2020" name="Stud. Mycol.">
        <title>101 Dothideomycetes genomes: a test case for predicting lifestyles and emergence of pathogens.</title>
        <authorList>
            <person name="Haridas S."/>
            <person name="Albert R."/>
            <person name="Binder M."/>
            <person name="Bloem J."/>
            <person name="Labutti K."/>
            <person name="Salamov A."/>
            <person name="Andreopoulos B."/>
            <person name="Baker S."/>
            <person name="Barry K."/>
            <person name="Bills G."/>
            <person name="Bluhm B."/>
            <person name="Cannon C."/>
            <person name="Castanera R."/>
            <person name="Culley D."/>
            <person name="Daum C."/>
            <person name="Ezra D."/>
            <person name="Gonzalez J."/>
            <person name="Henrissat B."/>
            <person name="Kuo A."/>
            <person name="Liang C."/>
            <person name="Lipzen A."/>
            <person name="Lutzoni F."/>
            <person name="Magnuson J."/>
            <person name="Mondo S."/>
            <person name="Nolan M."/>
            <person name="Ohm R."/>
            <person name="Pangilinan J."/>
            <person name="Park H.-J."/>
            <person name="Ramirez L."/>
            <person name="Alfaro M."/>
            <person name="Sun H."/>
            <person name="Tritt A."/>
            <person name="Yoshinaga Y."/>
            <person name="Zwiers L.-H."/>
            <person name="Turgeon B."/>
            <person name="Goodwin S."/>
            <person name="Spatafora J."/>
            <person name="Crous P."/>
            <person name="Grigoriev I."/>
        </authorList>
    </citation>
    <scope>NUCLEOTIDE SEQUENCE</scope>
    <source>
        <strain evidence="1">CBS 119925</strain>
    </source>
</reference>
<organism evidence="1 2">
    <name type="scientific">Sporormia fimetaria CBS 119925</name>
    <dbReference type="NCBI Taxonomy" id="1340428"/>
    <lineage>
        <taxon>Eukaryota</taxon>
        <taxon>Fungi</taxon>
        <taxon>Dikarya</taxon>
        <taxon>Ascomycota</taxon>
        <taxon>Pezizomycotina</taxon>
        <taxon>Dothideomycetes</taxon>
        <taxon>Pleosporomycetidae</taxon>
        <taxon>Pleosporales</taxon>
        <taxon>Sporormiaceae</taxon>
        <taxon>Sporormia</taxon>
    </lineage>
</organism>
<name>A0A6A6UYM7_9PLEO</name>
<keyword evidence="2" id="KW-1185">Reference proteome</keyword>
<sequence>MPPRMYQAWRLPTAYSTGNGNWVSQKLHTFRCPSMIQSELVQIEVTTVQDESAVITGNSFSSRSSIEGERCVARRDSVKTDKKQVVGISGQIVAPRSRWFRSSCCAHNSRTGIGSCISPAGEHLGQQVVDPVQLAGLGGGWGGGEGGSSRERLCTD</sequence>
<accession>A0A6A6UYM7</accession>
<protein>
    <submittedName>
        <fullName evidence="1">Uncharacterized protein</fullName>
    </submittedName>
</protein>
<evidence type="ECO:0000313" key="2">
    <source>
        <dbReference type="Proteomes" id="UP000799440"/>
    </source>
</evidence>
<evidence type="ECO:0000313" key="1">
    <source>
        <dbReference type="EMBL" id="KAF2742191.1"/>
    </source>
</evidence>